<evidence type="ECO:0000313" key="5">
    <source>
        <dbReference type="Proteomes" id="UP000095558"/>
    </source>
</evidence>
<dbReference type="EMBL" id="CYZV01000019">
    <property type="protein sequence ID" value="CUO30759.1"/>
    <property type="molecule type" value="Genomic_DNA"/>
</dbReference>
<dbReference type="CDD" id="cd06471">
    <property type="entry name" value="ACD_LpsHSP_like"/>
    <property type="match status" value="1"/>
</dbReference>
<protein>
    <submittedName>
        <fullName evidence="4">Molecular chaperone</fullName>
    </submittedName>
</protein>
<feature type="domain" description="SHSP" evidence="3">
    <location>
        <begin position="35"/>
        <end position="146"/>
    </location>
</feature>
<organism evidence="4 5">
    <name type="scientific">Clostridium disporicum</name>
    <dbReference type="NCBI Taxonomy" id="84024"/>
    <lineage>
        <taxon>Bacteria</taxon>
        <taxon>Bacillati</taxon>
        <taxon>Bacillota</taxon>
        <taxon>Clostridia</taxon>
        <taxon>Eubacteriales</taxon>
        <taxon>Clostridiaceae</taxon>
        <taxon>Clostridium</taxon>
    </lineage>
</organism>
<comment type="similarity">
    <text evidence="1 2">Belongs to the small heat shock protein (HSP20) family.</text>
</comment>
<dbReference type="InterPro" id="IPR008978">
    <property type="entry name" value="HSP20-like_chaperone"/>
</dbReference>
<dbReference type="AlphaFoldDB" id="A0A174E2S9"/>
<dbReference type="InterPro" id="IPR002068">
    <property type="entry name" value="A-crystallin/Hsp20_dom"/>
</dbReference>
<dbReference type="Pfam" id="PF00011">
    <property type="entry name" value="HSP20"/>
    <property type="match status" value="1"/>
</dbReference>
<proteinExistence type="inferred from homology"/>
<dbReference type="InterPro" id="IPR031107">
    <property type="entry name" value="Small_HSP"/>
</dbReference>
<sequence length="146" mass="16851">MFGLVPFKFNNGENSRGLTINDMFNDFFNDDMLSEFNSSGSFKTDIKETPEEYIVHAELPGVKKEDIKIDYNNNYLTISATRNNESEEKKDHYIRRERSYGSVSRAFYISNVNKDSIKAKFDNGVLNIELPKKEVTTNNSTQILIE</sequence>
<gene>
    <name evidence="4" type="ORF">ERS852470_01970</name>
</gene>
<dbReference type="PANTHER" id="PTHR11527">
    <property type="entry name" value="HEAT-SHOCK PROTEIN 20 FAMILY MEMBER"/>
    <property type="match status" value="1"/>
</dbReference>
<dbReference type="PROSITE" id="PS01031">
    <property type="entry name" value="SHSP"/>
    <property type="match status" value="1"/>
</dbReference>
<dbReference type="OrthoDB" id="9811615at2"/>
<evidence type="ECO:0000259" key="3">
    <source>
        <dbReference type="PROSITE" id="PS01031"/>
    </source>
</evidence>
<reference evidence="4 5" key="1">
    <citation type="submission" date="2015-09" db="EMBL/GenBank/DDBJ databases">
        <authorList>
            <consortium name="Pathogen Informatics"/>
        </authorList>
    </citation>
    <scope>NUCLEOTIDE SEQUENCE [LARGE SCALE GENOMIC DNA]</scope>
    <source>
        <strain evidence="4 5">2789STDY5834855</strain>
    </source>
</reference>
<dbReference type="SUPFAM" id="SSF49764">
    <property type="entry name" value="HSP20-like chaperones"/>
    <property type="match status" value="1"/>
</dbReference>
<accession>A0A174E2S9</accession>
<name>A0A174E2S9_9CLOT</name>
<dbReference type="Gene3D" id="2.60.40.790">
    <property type="match status" value="1"/>
</dbReference>
<dbReference type="Proteomes" id="UP000095558">
    <property type="component" value="Unassembled WGS sequence"/>
</dbReference>
<dbReference type="RefSeq" id="WP_055276658.1">
    <property type="nucleotide sequence ID" value="NZ_CYZV01000019.1"/>
</dbReference>
<evidence type="ECO:0000256" key="2">
    <source>
        <dbReference type="RuleBase" id="RU003616"/>
    </source>
</evidence>
<evidence type="ECO:0000256" key="1">
    <source>
        <dbReference type="PROSITE-ProRule" id="PRU00285"/>
    </source>
</evidence>
<evidence type="ECO:0000313" key="4">
    <source>
        <dbReference type="EMBL" id="CUO30759.1"/>
    </source>
</evidence>